<gene>
    <name evidence="6" type="ORF">GGR38_003438</name>
</gene>
<dbReference type="PANTHER" id="PTHR43400:SF10">
    <property type="entry name" value="3-OXOSTEROID 1-DEHYDROGENASE"/>
    <property type="match status" value="1"/>
</dbReference>
<dbReference type="PRINTS" id="PR00411">
    <property type="entry name" value="PNDRDTASEI"/>
</dbReference>
<protein>
    <submittedName>
        <fullName evidence="6">Succinate dehydrogenase/fumarate reductase flavoprotein subunit</fullName>
    </submittedName>
</protein>
<dbReference type="RefSeq" id="WP_183627356.1">
    <property type="nucleotide sequence ID" value="NZ_JACIDX010000014.1"/>
</dbReference>
<comment type="caution">
    <text evidence="6">The sequence shown here is derived from an EMBL/GenBank/DDBJ whole genome shotgun (WGS) entry which is preliminary data.</text>
</comment>
<keyword evidence="7" id="KW-1185">Reference proteome</keyword>
<name>A0A7W6G7K0_9SPHN</name>
<dbReference type="InterPro" id="IPR050315">
    <property type="entry name" value="FAD-oxidoreductase_2"/>
</dbReference>
<dbReference type="InterPro" id="IPR027477">
    <property type="entry name" value="Succ_DH/fumarate_Rdtase_cat_sf"/>
</dbReference>
<comment type="cofactor">
    <cofactor evidence="1">
        <name>FAD</name>
        <dbReference type="ChEBI" id="CHEBI:57692"/>
    </cofactor>
</comment>
<dbReference type="PANTHER" id="PTHR43400">
    <property type="entry name" value="FUMARATE REDUCTASE"/>
    <property type="match status" value="1"/>
</dbReference>
<evidence type="ECO:0000256" key="3">
    <source>
        <dbReference type="ARBA" id="ARBA00022827"/>
    </source>
</evidence>
<dbReference type="SUPFAM" id="SSF51905">
    <property type="entry name" value="FAD/NAD(P)-binding domain"/>
    <property type="match status" value="1"/>
</dbReference>
<dbReference type="Gene3D" id="3.90.700.10">
    <property type="entry name" value="Succinate dehydrogenase/fumarate reductase flavoprotein, catalytic domain"/>
    <property type="match status" value="1"/>
</dbReference>
<evidence type="ECO:0000313" key="7">
    <source>
        <dbReference type="Proteomes" id="UP000548867"/>
    </source>
</evidence>
<feature type="domain" description="FAD-dependent oxidoreductase 2 FAD-binding" evidence="5">
    <location>
        <begin position="5"/>
        <end position="538"/>
    </location>
</feature>
<dbReference type="Proteomes" id="UP000548867">
    <property type="component" value="Unassembled WGS sequence"/>
</dbReference>
<evidence type="ECO:0000256" key="2">
    <source>
        <dbReference type="ARBA" id="ARBA00022630"/>
    </source>
</evidence>
<evidence type="ECO:0000256" key="1">
    <source>
        <dbReference type="ARBA" id="ARBA00001974"/>
    </source>
</evidence>
<dbReference type="SUPFAM" id="SSF56425">
    <property type="entry name" value="Succinate dehydrogenase/fumarate reductase flavoprotein, catalytic domain"/>
    <property type="match status" value="1"/>
</dbReference>
<evidence type="ECO:0000256" key="4">
    <source>
        <dbReference type="ARBA" id="ARBA00023002"/>
    </source>
</evidence>
<dbReference type="AlphaFoldDB" id="A0A7W6G7K0"/>
<dbReference type="GO" id="GO:0008202">
    <property type="term" value="P:steroid metabolic process"/>
    <property type="evidence" value="ECO:0007669"/>
    <property type="project" value="UniProtKB-ARBA"/>
</dbReference>
<dbReference type="InterPro" id="IPR003953">
    <property type="entry name" value="FAD-dep_OxRdtase_2_FAD-bd"/>
</dbReference>
<dbReference type="GO" id="GO:0016491">
    <property type="term" value="F:oxidoreductase activity"/>
    <property type="evidence" value="ECO:0007669"/>
    <property type="project" value="UniProtKB-KW"/>
</dbReference>
<evidence type="ECO:0000313" key="6">
    <source>
        <dbReference type="EMBL" id="MBB3956473.1"/>
    </source>
</evidence>
<dbReference type="EMBL" id="JACIDX010000014">
    <property type="protein sequence ID" value="MBB3956473.1"/>
    <property type="molecule type" value="Genomic_DNA"/>
</dbReference>
<keyword evidence="4" id="KW-0560">Oxidoreductase</keyword>
<organism evidence="6 7">
    <name type="scientific">Novosphingobium sediminicola</name>
    <dbReference type="NCBI Taxonomy" id="563162"/>
    <lineage>
        <taxon>Bacteria</taxon>
        <taxon>Pseudomonadati</taxon>
        <taxon>Pseudomonadota</taxon>
        <taxon>Alphaproteobacteria</taxon>
        <taxon>Sphingomonadales</taxon>
        <taxon>Sphingomonadaceae</taxon>
        <taxon>Novosphingobium</taxon>
    </lineage>
</organism>
<dbReference type="InterPro" id="IPR036188">
    <property type="entry name" value="FAD/NAD-bd_sf"/>
</dbReference>
<dbReference type="Gene3D" id="3.50.50.60">
    <property type="entry name" value="FAD/NAD(P)-binding domain"/>
    <property type="match status" value="2"/>
</dbReference>
<sequence>MTECDLLVIGSGAAGLCAAATGAVLGLDVVVAERAPVLGGTTAWSGGWMWLPRNPLAVAAGIAEPREAPRDYLAAVLGNRFDPARIDAFIDTAPAMVSFLTQHGFLFEAGNKICDIYGDQPGAGTGGRSLIAAAYDATVLGEKLGLLRLTKRETSFQGMPIQAGPDLGAFLNATRKPAAFAHVARRLIRHGWEMARHGRATTLLNGVALIARLFELADRHGARWMVSSPAVELIESRGRVMGAVLQTPHGREMVHARRGVVLATGGVSANPALRAQLFPHADNHETLAVPEADGAGLALARPLGAGFADDLAANGAWCPVSHVTWSDGARGIFPHIIERGKPGVIAVRADGRRFVNEANGYHDYVRALLAATPEGEEARSWMICDHAFIRRWGLGVVRPAPLPLGYWIKSGYLHRAPTIAALAAQLGIAPQLAQTVADYNRGAREGRDDHFGRGWSPYNRYQGDPERSPNPNVAPIERGPFYAIEVIPGSFGSFAGLKTDADARVLREDGSAIAGLFAAGADMASIMGGHYPAGGINLGPAMVFGHRAAMAAAGQEGAAMAAAGQESPAA</sequence>
<dbReference type="NCBIfam" id="NF004789">
    <property type="entry name" value="PRK06134.1"/>
    <property type="match status" value="1"/>
</dbReference>
<keyword evidence="3" id="KW-0274">FAD</keyword>
<evidence type="ECO:0000259" key="5">
    <source>
        <dbReference type="Pfam" id="PF00890"/>
    </source>
</evidence>
<reference evidence="6 7" key="1">
    <citation type="submission" date="2020-08" db="EMBL/GenBank/DDBJ databases">
        <title>Genomic Encyclopedia of Type Strains, Phase IV (KMG-IV): sequencing the most valuable type-strain genomes for metagenomic binning, comparative biology and taxonomic classification.</title>
        <authorList>
            <person name="Goeker M."/>
        </authorList>
    </citation>
    <scope>NUCLEOTIDE SEQUENCE [LARGE SCALE GENOMIC DNA]</scope>
    <source>
        <strain evidence="6 7">DSM 27057</strain>
    </source>
</reference>
<accession>A0A7W6G7K0</accession>
<proteinExistence type="predicted"/>
<keyword evidence="2" id="KW-0285">Flavoprotein</keyword>
<dbReference type="Pfam" id="PF00890">
    <property type="entry name" value="FAD_binding_2"/>
    <property type="match status" value="1"/>
</dbReference>